<dbReference type="Gene3D" id="2.30.30.40">
    <property type="entry name" value="SH3 Domains"/>
    <property type="match status" value="1"/>
</dbReference>
<evidence type="ECO:0000256" key="1">
    <source>
        <dbReference type="ARBA" id="ARBA00004167"/>
    </source>
</evidence>
<keyword evidence="5 7" id="KW-0472">Membrane</keyword>
<accession>A0A1W6K8I1</accession>
<dbReference type="STRING" id="1420917.AU15_10375"/>
<comment type="subcellular location">
    <subcellularLocation>
        <location evidence="1">Membrane</location>
        <topology evidence="1">Single-pass membrane protein</topology>
    </subcellularLocation>
</comment>
<dbReference type="NCBIfam" id="TIGR04211">
    <property type="entry name" value="SH3_and_anchor"/>
    <property type="match status" value="1"/>
</dbReference>
<evidence type="ECO:0000256" key="5">
    <source>
        <dbReference type="ARBA" id="ARBA00023136"/>
    </source>
</evidence>
<protein>
    <submittedName>
        <fullName evidence="10">SH3 domain protein</fullName>
    </submittedName>
    <submittedName>
        <fullName evidence="9">SH3 domain-containing protein</fullName>
    </submittedName>
</protein>
<evidence type="ECO:0000259" key="8">
    <source>
        <dbReference type="PROSITE" id="PS51781"/>
    </source>
</evidence>
<keyword evidence="12" id="KW-1185">Reference proteome</keyword>
<accession>A0A1I4MWL7</accession>
<dbReference type="AlphaFoldDB" id="A0A1W6K8I1"/>
<dbReference type="Pfam" id="PF08239">
    <property type="entry name" value="SH3_3"/>
    <property type="match status" value="1"/>
</dbReference>
<dbReference type="EMBL" id="FOTV01000026">
    <property type="protein sequence ID" value="SFM07486.1"/>
    <property type="molecule type" value="Genomic_DNA"/>
</dbReference>
<sequence length="248" mass="28025">MNSTLYDPASMTKLRLKSLFQGIKPVTPLRLITCIIVLMVAATSTHAKTVYVDDTLYAPIRSGEGTQYRILHSGVRSGTSLELLETSESGYSRVRTPDGIEGWMVSRYLTDTPIARQRLEATNRQLEQARNELNNLRTQLEEVTTERNELRSSEESLEARAGRLSEELRNIKEVASDSINLNRRNSELREENQKLRNDLEVLTAEKERLEAKKESDFMLLGAALVLLGVILALVIPLLKPSRKTDNWA</sequence>
<dbReference type="InterPro" id="IPR016476">
    <property type="entry name" value="SH3_dom_pro"/>
</dbReference>
<dbReference type="Proteomes" id="UP000193100">
    <property type="component" value="Chromosome"/>
</dbReference>
<name>A0A1W6K8I1_9GAMM</name>
<gene>
    <name evidence="9" type="ORF">MARSALSMR5_01622</name>
    <name evidence="10" type="ORF">SAMN04487868_12644</name>
</gene>
<keyword evidence="3" id="KW-0732">Signal</keyword>
<keyword evidence="2 7" id="KW-0812">Transmembrane</keyword>
<reference evidence="10 12" key="1">
    <citation type="submission" date="2016-10" db="EMBL/GenBank/DDBJ databases">
        <authorList>
            <person name="Varghese N."/>
            <person name="Submissions S."/>
        </authorList>
    </citation>
    <scope>NUCLEOTIDE SEQUENCE [LARGE SCALE GENOMIC DNA]</scope>
    <source>
        <strain evidence="10 12">DSM 26291</strain>
    </source>
</reference>
<dbReference type="GO" id="GO:0016020">
    <property type="term" value="C:membrane"/>
    <property type="evidence" value="ECO:0007669"/>
    <property type="project" value="UniProtKB-SubCell"/>
</dbReference>
<keyword evidence="6" id="KW-0175">Coiled coil</keyword>
<dbReference type="Proteomes" id="UP000199211">
    <property type="component" value="Unassembled WGS sequence"/>
</dbReference>
<dbReference type="EMBL" id="CP020931">
    <property type="protein sequence ID" value="ARM83707.1"/>
    <property type="molecule type" value="Genomic_DNA"/>
</dbReference>
<evidence type="ECO:0000256" key="2">
    <source>
        <dbReference type="ARBA" id="ARBA00022692"/>
    </source>
</evidence>
<evidence type="ECO:0000256" key="4">
    <source>
        <dbReference type="ARBA" id="ARBA00022989"/>
    </source>
</evidence>
<feature type="transmembrane region" description="Helical" evidence="7">
    <location>
        <begin position="217"/>
        <end position="238"/>
    </location>
</feature>
<organism evidence="9 11">
    <name type="scientific">Marinobacter salarius</name>
    <dbReference type="NCBI Taxonomy" id="1420917"/>
    <lineage>
        <taxon>Bacteria</taxon>
        <taxon>Pseudomonadati</taxon>
        <taxon>Pseudomonadota</taxon>
        <taxon>Gammaproteobacteria</taxon>
        <taxon>Pseudomonadales</taxon>
        <taxon>Marinobacteraceae</taxon>
        <taxon>Marinobacter</taxon>
    </lineage>
</organism>
<evidence type="ECO:0000313" key="12">
    <source>
        <dbReference type="Proteomes" id="UP000199211"/>
    </source>
</evidence>
<evidence type="ECO:0000256" key="3">
    <source>
        <dbReference type="ARBA" id="ARBA00022729"/>
    </source>
</evidence>
<evidence type="ECO:0000313" key="10">
    <source>
        <dbReference type="EMBL" id="SFM07486.1"/>
    </source>
</evidence>
<dbReference type="PROSITE" id="PS51781">
    <property type="entry name" value="SH3B"/>
    <property type="match status" value="1"/>
</dbReference>
<keyword evidence="4 7" id="KW-1133">Transmembrane helix</keyword>
<dbReference type="InterPro" id="IPR003646">
    <property type="entry name" value="SH3-like_bac-type"/>
</dbReference>
<reference evidence="9 11" key="2">
    <citation type="submission" date="2017-04" db="EMBL/GenBank/DDBJ databases">
        <title>Genome Sequence of Marinobacter salarius strain SMR5 Isolated from a culture of the Diatom Skeletonema marinoi.</title>
        <authorList>
            <person name="Topel M."/>
            <person name="Pinder M.I.M."/>
            <person name="Johansson O.N."/>
            <person name="Kourtchenko O."/>
            <person name="Godhe A."/>
            <person name="Clarke A.K."/>
        </authorList>
    </citation>
    <scope>NUCLEOTIDE SEQUENCE [LARGE SCALE GENOMIC DNA]</scope>
    <source>
        <strain evidence="9 11">SMR5</strain>
    </source>
</reference>
<evidence type="ECO:0000313" key="9">
    <source>
        <dbReference type="EMBL" id="ARM83707.1"/>
    </source>
</evidence>
<feature type="coiled-coil region" evidence="6">
    <location>
        <begin position="112"/>
        <end position="212"/>
    </location>
</feature>
<proteinExistence type="predicted"/>
<evidence type="ECO:0000256" key="6">
    <source>
        <dbReference type="SAM" id="Coils"/>
    </source>
</evidence>
<evidence type="ECO:0000256" key="7">
    <source>
        <dbReference type="SAM" id="Phobius"/>
    </source>
</evidence>
<evidence type="ECO:0000313" key="11">
    <source>
        <dbReference type="Proteomes" id="UP000193100"/>
    </source>
</evidence>
<dbReference type="PIRSF" id="PIRSF006158">
    <property type="entry name" value="UCP006158_SH3"/>
    <property type="match status" value="1"/>
</dbReference>
<feature type="domain" description="SH3b" evidence="8">
    <location>
        <begin position="47"/>
        <end position="113"/>
    </location>
</feature>